<dbReference type="Proteomes" id="UP000193335">
    <property type="component" value="Unassembled WGS sequence"/>
</dbReference>
<reference evidence="2 3" key="1">
    <citation type="submission" date="2017-03" db="EMBL/GenBank/DDBJ databases">
        <title>Whole genome sequences of fourteen strains of Bradyrhizobium canariense and one strain of Bradyrhizobium japonicum isolated from Lupinus (Papilionoideae: Genisteae) species in Algeria.</title>
        <authorList>
            <person name="Crovadore J."/>
            <person name="Chekireb D."/>
            <person name="Brachmann A."/>
            <person name="Chablais R."/>
            <person name="Cochard B."/>
            <person name="Lefort F."/>
        </authorList>
    </citation>
    <scope>NUCLEOTIDE SEQUENCE [LARGE SCALE GENOMIC DNA]</scope>
    <source>
        <strain evidence="2 3">UBMA197</strain>
    </source>
</reference>
<accession>A0A1Y2JZ65</accession>
<organism evidence="2 3">
    <name type="scientific">Bradyrhizobium japonicum</name>
    <dbReference type="NCBI Taxonomy" id="375"/>
    <lineage>
        <taxon>Bacteria</taxon>
        <taxon>Pseudomonadati</taxon>
        <taxon>Pseudomonadota</taxon>
        <taxon>Alphaproteobacteria</taxon>
        <taxon>Hyphomicrobiales</taxon>
        <taxon>Nitrobacteraceae</taxon>
        <taxon>Bradyrhizobium</taxon>
    </lineage>
</organism>
<evidence type="ECO:0000313" key="2">
    <source>
        <dbReference type="EMBL" id="OSJ36390.1"/>
    </source>
</evidence>
<dbReference type="InterPro" id="IPR029014">
    <property type="entry name" value="NiFe-Hase_large"/>
</dbReference>
<dbReference type="AlphaFoldDB" id="A0A1Y2JZ65"/>
<evidence type="ECO:0008006" key="4">
    <source>
        <dbReference type="Google" id="ProtNLM"/>
    </source>
</evidence>
<gene>
    <name evidence="2" type="ORF">BSZ19_04405</name>
</gene>
<keyword evidence="1" id="KW-0533">Nickel</keyword>
<evidence type="ECO:0000256" key="1">
    <source>
        <dbReference type="PIRSR" id="PIRSR601501-1"/>
    </source>
</evidence>
<dbReference type="SUPFAM" id="SSF56762">
    <property type="entry name" value="HydB/Nqo4-like"/>
    <property type="match status" value="1"/>
</dbReference>
<dbReference type="InterPro" id="IPR050867">
    <property type="entry name" value="NiFe/NiFeSe_hydrgnase_LSU"/>
</dbReference>
<comment type="cofactor">
    <cofactor evidence="1">
        <name>Ni(2+)</name>
        <dbReference type="ChEBI" id="CHEBI:49786"/>
    </cofactor>
</comment>
<dbReference type="PANTHER" id="PTHR42958">
    <property type="entry name" value="HYDROGENASE-2 LARGE CHAIN"/>
    <property type="match status" value="1"/>
</dbReference>
<protein>
    <recommendedName>
        <fullName evidence="4">Hydrogenase assembly protein HupF</fullName>
    </recommendedName>
</protein>
<feature type="binding site" evidence="1">
    <location>
        <position position="351"/>
    </location>
    <ligand>
        <name>Ni(2+)</name>
        <dbReference type="ChEBI" id="CHEBI:49786"/>
    </ligand>
</feature>
<dbReference type="EMBL" id="NAFL01000195">
    <property type="protein sequence ID" value="OSJ36390.1"/>
    <property type="molecule type" value="Genomic_DNA"/>
</dbReference>
<sequence length="364" mass="38334">MSLSFRNEIDITVLLSGATIADVAIKPRNRPPLTRLFAGKPAASLLQVLPRLFSLCSIAHHVAFQSAVEAAQGREAAPATVRRRVTAVVVERLTELLRGLFVGRLALDGTNAPAVRAVMQASALLWGADEAVPPALHRNAVVQIKAALGAMGISGEEDETLAPGSPLAASVEGCHGKLVSEPEADPSFLTVADDLDIVTRLLADGAAYSDAPDLCGRIPETGVWARRARREAVSAAEAGSAARLKARIAEVARLCAWLDRGDADLDEGVVASYRLGAGKGAAAVECARGRLHHAVALDDEDRVVNFEFLAPTEWNFHARGPLVRSLKGATLATGRQGQDAVRALVGSFDPCVGFSLQFREAGHA</sequence>
<dbReference type="Pfam" id="PF00374">
    <property type="entry name" value="NiFeSe_Hases"/>
    <property type="match status" value="1"/>
</dbReference>
<comment type="caution">
    <text evidence="2">The sequence shown here is derived from an EMBL/GenBank/DDBJ whole genome shotgun (WGS) entry which is preliminary data.</text>
</comment>
<dbReference type="GO" id="GO:0016151">
    <property type="term" value="F:nickel cation binding"/>
    <property type="evidence" value="ECO:0007669"/>
    <property type="project" value="InterPro"/>
</dbReference>
<name>A0A1Y2JZ65_BRAJP</name>
<dbReference type="Gene3D" id="1.10.645.10">
    <property type="entry name" value="Cytochrome-c3 Hydrogenase, chain B"/>
    <property type="match status" value="2"/>
</dbReference>
<dbReference type="InterPro" id="IPR001501">
    <property type="entry name" value="Ni-dep_hyd_lsu"/>
</dbReference>
<evidence type="ECO:0000313" key="3">
    <source>
        <dbReference type="Proteomes" id="UP000193335"/>
    </source>
</evidence>
<keyword evidence="1" id="KW-0479">Metal-binding</keyword>
<dbReference type="PANTHER" id="PTHR42958:SF4">
    <property type="entry name" value="HYDROGENASE EXPRESSION_FORMATION PROTEIN HUPK"/>
    <property type="match status" value="1"/>
</dbReference>
<proteinExistence type="predicted"/>
<dbReference type="RefSeq" id="WP_085398641.1">
    <property type="nucleotide sequence ID" value="NZ_NAFL01000195.1"/>
</dbReference>